<dbReference type="EMBL" id="CAJOBC010088871">
    <property type="protein sequence ID" value="CAF4373904.1"/>
    <property type="molecule type" value="Genomic_DNA"/>
</dbReference>
<protein>
    <submittedName>
        <fullName evidence="2">Uncharacterized protein</fullName>
    </submittedName>
</protein>
<dbReference type="SUPFAM" id="SSF50978">
    <property type="entry name" value="WD40 repeat-like"/>
    <property type="match status" value="1"/>
</dbReference>
<dbReference type="OrthoDB" id="10251741at2759"/>
<dbReference type="SMART" id="SM00320">
    <property type="entry name" value="WD40"/>
    <property type="match status" value="3"/>
</dbReference>
<feature type="compositionally biased region" description="Polar residues" evidence="1">
    <location>
        <begin position="75"/>
        <end position="95"/>
    </location>
</feature>
<dbReference type="InterPro" id="IPR015943">
    <property type="entry name" value="WD40/YVTN_repeat-like_dom_sf"/>
</dbReference>
<evidence type="ECO:0000313" key="4">
    <source>
        <dbReference type="Proteomes" id="UP000663829"/>
    </source>
</evidence>
<accession>A0A815U924</accession>
<dbReference type="AlphaFoldDB" id="A0A815U924"/>
<feature type="compositionally biased region" description="Basic and acidic residues" evidence="1">
    <location>
        <begin position="62"/>
        <end position="74"/>
    </location>
</feature>
<reference evidence="2" key="1">
    <citation type="submission" date="2021-02" db="EMBL/GenBank/DDBJ databases">
        <authorList>
            <person name="Nowell W R."/>
        </authorList>
    </citation>
    <scope>NUCLEOTIDE SEQUENCE</scope>
</reference>
<name>A0A815U924_9BILA</name>
<dbReference type="Gene3D" id="2.130.10.10">
    <property type="entry name" value="YVTN repeat-like/Quinoprotein amine dehydrogenase"/>
    <property type="match status" value="1"/>
</dbReference>
<comment type="caution">
    <text evidence="2">The sequence shown here is derived from an EMBL/GenBank/DDBJ whole genome shotgun (WGS) entry which is preliminary data.</text>
</comment>
<dbReference type="PANTHER" id="PTHR47822:SF2">
    <property type="entry name" value="F-BOX AND WD-40 DOMAIN PROTEIN 7"/>
    <property type="match status" value="1"/>
</dbReference>
<dbReference type="InterPro" id="IPR001680">
    <property type="entry name" value="WD40_rpt"/>
</dbReference>
<organism evidence="2 4">
    <name type="scientific">Didymodactylos carnosus</name>
    <dbReference type="NCBI Taxonomy" id="1234261"/>
    <lineage>
        <taxon>Eukaryota</taxon>
        <taxon>Metazoa</taxon>
        <taxon>Spiralia</taxon>
        <taxon>Gnathifera</taxon>
        <taxon>Rotifera</taxon>
        <taxon>Eurotatoria</taxon>
        <taxon>Bdelloidea</taxon>
        <taxon>Philodinida</taxon>
        <taxon>Philodinidae</taxon>
        <taxon>Didymodactylos</taxon>
    </lineage>
</organism>
<evidence type="ECO:0000313" key="2">
    <source>
        <dbReference type="EMBL" id="CAF1513627.1"/>
    </source>
</evidence>
<dbReference type="EMBL" id="CAJNOQ010023332">
    <property type="protein sequence ID" value="CAF1513627.1"/>
    <property type="molecule type" value="Genomic_DNA"/>
</dbReference>
<feature type="region of interest" description="Disordered" evidence="1">
    <location>
        <begin position="62"/>
        <end position="99"/>
    </location>
</feature>
<feature type="region of interest" description="Disordered" evidence="1">
    <location>
        <begin position="1"/>
        <end position="50"/>
    </location>
</feature>
<dbReference type="Proteomes" id="UP000663829">
    <property type="component" value="Unassembled WGS sequence"/>
</dbReference>
<proteinExistence type="predicted"/>
<evidence type="ECO:0000313" key="3">
    <source>
        <dbReference type="EMBL" id="CAF4373904.1"/>
    </source>
</evidence>
<dbReference type="Pfam" id="PF00400">
    <property type="entry name" value="WD40"/>
    <property type="match status" value="1"/>
</dbReference>
<gene>
    <name evidence="2" type="ORF">GPM918_LOCUS37226</name>
    <name evidence="3" type="ORF">SRO942_LOCUS37984</name>
</gene>
<evidence type="ECO:0000256" key="1">
    <source>
        <dbReference type="SAM" id="MobiDB-lite"/>
    </source>
</evidence>
<sequence length="259" mass="29599">MSTYNNVLGNYISRSADDLSDLDDANLDDDEGSEPEPENGSGAGDRRNNVIRDFRTQLVETIKNETDEHQERVSGSDSYRSTSQTSTDKSVNRLQPHSKVVDVRPKHQTLGDFELATVINCEDHVLCCKYSPNGDMFAVGLGNGMIKLYSKKGEFQYVLMDADTKKKRYPVTWIRFYANKDDTRADHRKMLAATYTAGYVKIWHWPSQQCVYTFYEQERQPLALDFNCNFQRIYVAGSDCAINCYDFQTKKLIRTLSAS</sequence>
<feature type="non-terminal residue" evidence="2">
    <location>
        <position position="1"/>
    </location>
</feature>
<feature type="compositionally biased region" description="Acidic residues" evidence="1">
    <location>
        <begin position="18"/>
        <end position="37"/>
    </location>
</feature>
<keyword evidence="4" id="KW-1185">Reference proteome</keyword>
<dbReference type="PANTHER" id="PTHR47822">
    <property type="entry name" value="CARBOHYDRATE BINDING DOMAIN CONTAINING PROTEIN"/>
    <property type="match status" value="1"/>
</dbReference>
<dbReference type="InterPro" id="IPR036322">
    <property type="entry name" value="WD40_repeat_dom_sf"/>
</dbReference>
<dbReference type="Proteomes" id="UP000681722">
    <property type="component" value="Unassembled WGS sequence"/>
</dbReference>